<keyword evidence="3" id="KW-1185">Reference proteome</keyword>
<dbReference type="OrthoDB" id="276065at2759"/>
<evidence type="ECO:0000256" key="1">
    <source>
        <dbReference type="ARBA" id="ARBA00009619"/>
    </source>
</evidence>
<dbReference type="Pfam" id="PF11069">
    <property type="entry name" value="CFAP298"/>
    <property type="match status" value="1"/>
</dbReference>
<dbReference type="AlphaFoldDB" id="A0A8K0DU13"/>
<comment type="caution">
    <text evidence="2">The sequence shown here is derived from an EMBL/GenBank/DDBJ whole genome shotgun (WGS) entry which is preliminary data.</text>
</comment>
<accession>A0A8K0DU13</accession>
<gene>
    <name evidence="2" type="ORF">FNV43_RR24903</name>
</gene>
<evidence type="ECO:0000313" key="3">
    <source>
        <dbReference type="Proteomes" id="UP000796880"/>
    </source>
</evidence>
<reference evidence="2" key="1">
    <citation type="submission" date="2020-03" db="EMBL/GenBank/DDBJ databases">
        <title>A high-quality chromosome-level genome assembly of a woody plant with both climbing and erect habits, Rhamnella rubrinervis.</title>
        <authorList>
            <person name="Lu Z."/>
            <person name="Yang Y."/>
            <person name="Zhu X."/>
            <person name="Sun Y."/>
        </authorList>
    </citation>
    <scope>NUCLEOTIDE SEQUENCE</scope>
    <source>
        <strain evidence="2">BYM</strain>
        <tissue evidence="2">Leaf</tissue>
    </source>
</reference>
<dbReference type="PANTHER" id="PTHR13238">
    <property type="entry name" value="PROTEIN C21ORF59"/>
    <property type="match status" value="1"/>
</dbReference>
<comment type="similarity">
    <text evidence="1">Belongs to the CFAP298 family.</text>
</comment>
<name>A0A8K0DU13_9ROSA</name>
<sequence length="176" mass="19924">MVRIHAKQKHSEASDQQQFLYDCDSTCGIDEIALELARISNLQAKIHALAIELQPLLLPFHGDPKAISLVRALSEAKSYASMNQLVYNKPLSYHPLRNHVKAIDRELSSVSPLPGIPDLDQFRRILTDWEYVNEDTIQLLWAGKVMDKGKRLSDYIGTNEKTKIVLKLQSPDSYPA</sequence>
<dbReference type="InterPro" id="IPR021298">
    <property type="entry name" value="CFAP298"/>
</dbReference>
<protein>
    <submittedName>
        <fullName evidence="2">Uncharacterized protein</fullName>
    </submittedName>
</protein>
<proteinExistence type="inferred from homology"/>
<evidence type="ECO:0000313" key="2">
    <source>
        <dbReference type="EMBL" id="KAF3433800.1"/>
    </source>
</evidence>
<dbReference type="PANTHER" id="PTHR13238:SF0">
    <property type="entry name" value="CILIA- AND FLAGELLA-ASSOCIATED PROTEIN 298"/>
    <property type="match status" value="1"/>
</dbReference>
<dbReference type="EMBL" id="VOIH02000011">
    <property type="protein sequence ID" value="KAF3433800.1"/>
    <property type="molecule type" value="Genomic_DNA"/>
</dbReference>
<organism evidence="2 3">
    <name type="scientific">Rhamnella rubrinervis</name>
    <dbReference type="NCBI Taxonomy" id="2594499"/>
    <lineage>
        <taxon>Eukaryota</taxon>
        <taxon>Viridiplantae</taxon>
        <taxon>Streptophyta</taxon>
        <taxon>Embryophyta</taxon>
        <taxon>Tracheophyta</taxon>
        <taxon>Spermatophyta</taxon>
        <taxon>Magnoliopsida</taxon>
        <taxon>eudicotyledons</taxon>
        <taxon>Gunneridae</taxon>
        <taxon>Pentapetalae</taxon>
        <taxon>rosids</taxon>
        <taxon>fabids</taxon>
        <taxon>Rosales</taxon>
        <taxon>Rhamnaceae</taxon>
        <taxon>rhamnoid group</taxon>
        <taxon>Rhamneae</taxon>
        <taxon>Rhamnella</taxon>
    </lineage>
</organism>
<dbReference type="Proteomes" id="UP000796880">
    <property type="component" value="Unassembled WGS sequence"/>
</dbReference>